<organism evidence="5 6">
    <name type="scientific">Cupriavidus pauculus</name>
    <dbReference type="NCBI Taxonomy" id="82633"/>
    <lineage>
        <taxon>Bacteria</taxon>
        <taxon>Pseudomonadati</taxon>
        <taxon>Pseudomonadota</taxon>
        <taxon>Betaproteobacteria</taxon>
        <taxon>Burkholderiales</taxon>
        <taxon>Burkholderiaceae</taxon>
        <taxon>Cupriavidus</taxon>
    </lineage>
</organism>
<dbReference type="AlphaFoldDB" id="A0A5P2HB67"/>
<evidence type="ECO:0000256" key="2">
    <source>
        <dbReference type="ARBA" id="ARBA00022679"/>
    </source>
</evidence>
<dbReference type="Proteomes" id="UP000322822">
    <property type="component" value="Chromosome 2"/>
</dbReference>
<dbReference type="InterPro" id="IPR051792">
    <property type="entry name" value="GGT_bact"/>
</dbReference>
<reference evidence="5 6" key="1">
    <citation type="submission" date="2019-09" db="EMBL/GenBank/DDBJ databases">
        <title>FDA dAtabase for Regulatory Grade micrObial Sequences (FDA-ARGOS): Supporting development and validation of Infectious Disease Dx tests.</title>
        <authorList>
            <person name="Sciortino C."/>
            <person name="Tallon L."/>
            <person name="Sadzewicz L."/>
            <person name="Vavikolanu K."/>
            <person name="Mehta A."/>
            <person name="Aluvathingal J."/>
            <person name="Nadendla S."/>
            <person name="Nandy P."/>
            <person name="Geyer C."/>
            <person name="Yan Y."/>
            <person name="Sichtig H."/>
        </authorList>
    </citation>
    <scope>NUCLEOTIDE SEQUENCE [LARGE SCALE GENOMIC DNA]</scope>
    <source>
        <strain evidence="5 6">FDAARGOS_664</strain>
    </source>
</reference>
<dbReference type="InterPro" id="IPR029055">
    <property type="entry name" value="Ntn_hydrolases_N"/>
</dbReference>
<evidence type="ECO:0008006" key="7">
    <source>
        <dbReference type="Google" id="ProtNLM"/>
    </source>
</evidence>
<accession>A0A5P2HB67</accession>
<evidence type="ECO:0000256" key="1">
    <source>
        <dbReference type="ARBA" id="ARBA00009381"/>
    </source>
</evidence>
<dbReference type="InterPro" id="IPR043137">
    <property type="entry name" value="GGT_ssub_C"/>
</dbReference>
<dbReference type="PANTHER" id="PTHR43199">
    <property type="entry name" value="GLUTATHIONE HYDROLASE"/>
    <property type="match status" value="1"/>
</dbReference>
<dbReference type="RefSeq" id="WP_150375685.1">
    <property type="nucleotide sequence ID" value="NZ_CP044067.1"/>
</dbReference>
<evidence type="ECO:0000256" key="4">
    <source>
        <dbReference type="ARBA" id="ARBA00023145"/>
    </source>
</evidence>
<keyword evidence="3" id="KW-0378">Hydrolase</keyword>
<evidence type="ECO:0000313" key="5">
    <source>
        <dbReference type="EMBL" id="QET05477.1"/>
    </source>
</evidence>
<dbReference type="InterPro" id="IPR043138">
    <property type="entry name" value="GGT_lsub"/>
</dbReference>
<dbReference type="Gene3D" id="3.60.20.40">
    <property type="match status" value="1"/>
</dbReference>
<proteinExistence type="inferred from homology"/>
<keyword evidence="2" id="KW-0808">Transferase</keyword>
<comment type="similarity">
    <text evidence="1">Belongs to the gamma-glutamyltransferase family.</text>
</comment>
<dbReference type="EMBL" id="CP044067">
    <property type="protein sequence ID" value="QET05477.1"/>
    <property type="molecule type" value="Genomic_DNA"/>
</dbReference>
<dbReference type="Gene3D" id="1.10.246.130">
    <property type="match status" value="1"/>
</dbReference>
<protein>
    <recommendedName>
        <fullName evidence="7">Gamma-glutamyltransferase</fullName>
    </recommendedName>
</protein>
<gene>
    <name evidence="5" type="ORF">FOB72_26085</name>
</gene>
<keyword evidence="4" id="KW-0865">Zymogen</keyword>
<evidence type="ECO:0000313" key="6">
    <source>
        <dbReference type="Proteomes" id="UP000322822"/>
    </source>
</evidence>
<sequence>MMVTSADVNASASGCKVLANGGTAIDAAIAVQAVLGVAEPFASGIGGGTVITYYDATSKQVRTFDGFSSSPATTGGVADIYRATAQDVSTTAPYNVCKSGLVANASISSQQGNTNISARAVGVPGTLSVLDMVHNLYGKTAWNRLWDDAIKLATDGFPMTRYMYETLYSDSGEYDDDGNPVTAGTAVSAWVNSAGTAKGAARCKYPDINARYCDPADAARQKPLPVGTIIRNPELAASMTTVRDGGAAAFYDPAGTIAPAIITKLTTGQLPCYSTLPVAGTTAAPSVAGTVARIPSLMTAADFAAYHAVERKPLVGTRFGFTIYTQPSPSFGGVVQLYNLGLLERKNVAATAFNGTDYLHLVTEGSRLANADRRNIVGDPAFSNVNARVNTLLSPAYLDARAALITSTAIGTVPAGGTADGIAAFAATDPTGYDTMAAVSSKTLKGVKTVRSTMLAKADANGAALHAEDWNTTSNVAIVDGYGNALSMTTTINTHWGAHIEAAGIMINNAMSNFSASTPGLDVNGYAPNKRPRSSISPSIAFDADGRIRLVWGSAGGGPIPDYIVKTFLGHEIYGMDLQAAINADNFTGQNGIAQLEGGKPIASQVANLIATYGNTTGTAQVTGLTSGLSGISVSYDGNGFPVYSGAADNRRNGAANGY</sequence>
<dbReference type="Pfam" id="PF01019">
    <property type="entry name" value="G_glu_transpept"/>
    <property type="match status" value="1"/>
</dbReference>
<dbReference type="SUPFAM" id="SSF56235">
    <property type="entry name" value="N-terminal nucleophile aminohydrolases (Ntn hydrolases)"/>
    <property type="match status" value="1"/>
</dbReference>
<dbReference type="OrthoDB" id="5297205at2"/>
<dbReference type="GO" id="GO:0016740">
    <property type="term" value="F:transferase activity"/>
    <property type="evidence" value="ECO:0007669"/>
    <property type="project" value="UniProtKB-KW"/>
</dbReference>
<evidence type="ECO:0000256" key="3">
    <source>
        <dbReference type="ARBA" id="ARBA00022801"/>
    </source>
</evidence>
<dbReference type="GO" id="GO:0016787">
    <property type="term" value="F:hydrolase activity"/>
    <property type="evidence" value="ECO:0007669"/>
    <property type="project" value="UniProtKB-KW"/>
</dbReference>
<name>A0A5P2HB67_9BURK</name>
<dbReference type="PANTHER" id="PTHR43199:SF1">
    <property type="entry name" value="GLUTATHIONE HYDROLASE PROENZYME"/>
    <property type="match status" value="1"/>
</dbReference>